<feature type="transmembrane region" description="Helical" evidence="2">
    <location>
        <begin position="36"/>
        <end position="62"/>
    </location>
</feature>
<proteinExistence type="predicted"/>
<feature type="compositionally biased region" description="Low complexity" evidence="1">
    <location>
        <begin position="85"/>
        <end position="95"/>
    </location>
</feature>
<protein>
    <submittedName>
        <fullName evidence="3">Uncharacterized protein</fullName>
    </submittedName>
</protein>
<evidence type="ECO:0000313" key="3">
    <source>
        <dbReference type="EMBL" id="QHC61862.1"/>
    </source>
</evidence>
<evidence type="ECO:0000313" key="4">
    <source>
        <dbReference type="Proteomes" id="UP000464597"/>
    </source>
</evidence>
<keyword evidence="4" id="KW-1185">Reference proteome</keyword>
<evidence type="ECO:0000256" key="2">
    <source>
        <dbReference type="SAM" id="Phobius"/>
    </source>
</evidence>
<dbReference type="RefSeq" id="WP_159422107.1">
    <property type="nucleotide sequence ID" value="NZ_CP047180.1"/>
</dbReference>
<evidence type="ECO:0000256" key="1">
    <source>
        <dbReference type="SAM" id="MobiDB-lite"/>
    </source>
</evidence>
<reference evidence="4" key="1">
    <citation type="submission" date="2019-12" db="EMBL/GenBank/DDBJ databases">
        <title>Complete and draft genome sequences of new strains and members of some known species of the genus Rathayibacter isolated from plants.</title>
        <authorList>
            <person name="Tarlachkov S.V."/>
            <person name="Starodumova I.P."/>
            <person name="Dorofeeva L.V."/>
            <person name="Prisyazhnaya N.V."/>
            <person name="Leyn S."/>
            <person name="Zlamal J."/>
            <person name="Elan M."/>
            <person name="Osterman A.L."/>
            <person name="Nadler S."/>
            <person name="Subbotin S.A."/>
            <person name="Evtushenko L.I."/>
        </authorList>
    </citation>
    <scope>NUCLEOTIDE SEQUENCE [LARGE SCALE GENOMIC DNA]</scope>
    <source>
        <strain evidence="4">VKM Ac-2802</strain>
    </source>
</reference>
<keyword evidence="2" id="KW-0812">Transmembrane</keyword>
<organism evidence="3 4">
    <name type="scientific">Rathayibacter festucae</name>
    <dbReference type="NCBI Taxonomy" id="110937"/>
    <lineage>
        <taxon>Bacteria</taxon>
        <taxon>Bacillati</taxon>
        <taxon>Actinomycetota</taxon>
        <taxon>Actinomycetes</taxon>
        <taxon>Micrococcales</taxon>
        <taxon>Microbacteriaceae</taxon>
        <taxon>Rathayibacter</taxon>
    </lineage>
</organism>
<dbReference type="Proteomes" id="UP000464597">
    <property type="component" value="Chromosome"/>
</dbReference>
<accession>A0ABX6GWJ6</accession>
<gene>
    <name evidence="3" type="ORF">GSU69_03565</name>
</gene>
<feature type="region of interest" description="Disordered" evidence="1">
    <location>
        <begin position="66"/>
        <end position="98"/>
    </location>
</feature>
<keyword evidence="2" id="KW-1133">Transmembrane helix</keyword>
<sequence>MNDKPVIDPERDRAFRRMIVENARADRARRPLRHRASFLVGLVTAAVLLSGGGVAVALTGAFDPPEPAPVETATPEPVPTPTPSATPTATAAAAPVPAPTPVPTETAATADLSAWVIGFDGIGPIAFGGSSESASAALDTTALVPYDFGIEECRSDRRGSAENPQAWIMAVSDEPGRVTLLNVFGYGVDATRAAAAFPRTAEGIGIGSTEQELLAAYPGITPADPVAGDALYALSDGSGRTLWFRIAADQGTVVDITLNEQPVLTIGGCGA</sequence>
<keyword evidence="2" id="KW-0472">Membrane</keyword>
<name>A0ABX6GWJ6_9MICO</name>
<dbReference type="EMBL" id="CP047180">
    <property type="protein sequence ID" value="QHC61862.1"/>
    <property type="molecule type" value="Genomic_DNA"/>
</dbReference>